<evidence type="ECO:0000256" key="10">
    <source>
        <dbReference type="ARBA" id="ARBA00023180"/>
    </source>
</evidence>
<dbReference type="FunFam" id="2.10.25.10:FF:000066">
    <property type="entry name" value="FAT atypical cadherin 4"/>
    <property type="match status" value="1"/>
</dbReference>
<evidence type="ECO:0000256" key="2">
    <source>
        <dbReference type="ARBA" id="ARBA00022525"/>
    </source>
</evidence>
<feature type="active site" description="Charge relay system" evidence="11">
    <location>
        <position position="321"/>
    </location>
</feature>
<dbReference type="GeneTree" id="ENSGT00940000165072"/>
<dbReference type="InterPro" id="IPR000294">
    <property type="entry name" value="GLA_domain"/>
</dbReference>
<organism evidence="19 20">
    <name type="scientific">Leptobrachium leishanense</name>
    <name type="common">Leishan spiny toad</name>
    <dbReference type="NCBI Taxonomy" id="445787"/>
    <lineage>
        <taxon>Eukaryota</taxon>
        <taxon>Metazoa</taxon>
        <taxon>Chordata</taxon>
        <taxon>Craniata</taxon>
        <taxon>Vertebrata</taxon>
        <taxon>Euteleostomi</taxon>
        <taxon>Amphibia</taxon>
        <taxon>Batrachia</taxon>
        <taxon>Anura</taxon>
        <taxon>Pelobatoidea</taxon>
        <taxon>Megophryidae</taxon>
        <taxon>Leptobrachium</taxon>
    </lineage>
</organism>
<evidence type="ECO:0000313" key="20">
    <source>
        <dbReference type="Proteomes" id="UP000694569"/>
    </source>
</evidence>
<keyword evidence="4 13" id="KW-0645">Protease</keyword>
<dbReference type="AlphaFoldDB" id="A0A8C5MR58"/>
<dbReference type="PROSITE" id="PS00135">
    <property type="entry name" value="TRYPSIN_SER"/>
    <property type="match status" value="1"/>
</dbReference>
<dbReference type="InterPro" id="IPR001254">
    <property type="entry name" value="Trypsin_dom"/>
</dbReference>
<dbReference type="SMART" id="SM00020">
    <property type="entry name" value="Tryp_SPc"/>
    <property type="match status" value="1"/>
</dbReference>
<dbReference type="InterPro" id="IPR018114">
    <property type="entry name" value="TRYPSIN_HIS"/>
</dbReference>
<feature type="compositionally biased region" description="Polar residues" evidence="14">
    <location>
        <begin position="171"/>
        <end position="183"/>
    </location>
</feature>
<dbReference type="Ensembl" id="ENSLLET00000019156.1">
    <property type="protein sequence ID" value="ENSLLEP00000018431.1"/>
    <property type="gene ID" value="ENSLLEG00000011057.1"/>
</dbReference>
<dbReference type="Gene3D" id="2.40.10.10">
    <property type="entry name" value="Trypsin-like serine proteases"/>
    <property type="match status" value="2"/>
</dbReference>
<dbReference type="SUPFAM" id="SSF57630">
    <property type="entry name" value="GLA-domain"/>
    <property type="match status" value="1"/>
</dbReference>
<feature type="domain" description="Gla" evidence="18">
    <location>
        <begin position="36"/>
        <end position="76"/>
    </location>
</feature>
<feature type="signal peptide" evidence="15">
    <location>
        <begin position="1"/>
        <end position="17"/>
    </location>
</feature>
<evidence type="ECO:0000256" key="15">
    <source>
        <dbReference type="SAM" id="SignalP"/>
    </source>
</evidence>
<evidence type="ECO:0000256" key="13">
    <source>
        <dbReference type="RuleBase" id="RU363034"/>
    </source>
</evidence>
<dbReference type="PROSITE" id="PS50998">
    <property type="entry name" value="GLA_2"/>
    <property type="match status" value="1"/>
</dbReference>
<keyword evidence="10" id="KW-0325">Glycoprotein</keyword>
<dbReference type="InterPro" id="IPR050442">
    <property type="entry name" value="Peptidase_S1_coag_factors"/>
</dbReference>
<keyword evidence="5 15" id="KW-0732">Signal</keyword>
<feature type="domain" description="EGF-like" evidence="16">
    <location>
        <begin position="78"/>
        <end position="114"/>
    </location>
</feature>
<dbReference type="FunFam" id="2.40.10.10:FF:000120">
    <property type="entry name" value="Putative serine protease"/>
    <property type="match status" value="1"/>
</dbReference>
<dbReference type="GO" id="GO:0007596">
    <property type="term" value="P:blood coagulation"/>
    <property type="evidence" value="ECO:0007669"/>
    <property type="project" value="InterPro"/>
</dbReference>
<dbReference type="GO" id="GO:0006508">
    <property type="term" value="P:proteolysis"/>
    <property type="evidence" value="ECO:0007669"/>
    <property type="project" value="UniProtKB-KW"/>
</dbReference>
<evidence type="ECO:0000256" key="1">
    <source>
        <dbReference type="ARBA" id="ARBA00004613"/>
    </source>
</evidence>
<reference evidence="19" key="2">
    <citation type="submission" date="2025-09" db="UniProtKB">
        <authorList>
            <consortium name="Ensembl"/>
        </authorList>
    </citation>
    <scope>IDENTIFICATION</scope>
</reference>
<dbReference type="Pfam" id="PF00594">
    <property type="entry name" value="Gla"/>
    <property type="match status" value="1"/>
</dbReference>
<evidence type="ECO:0000256" key="3">
    <source>
        <dbReference type="ARBA" id="ARBA00022536"/>
    </source>
</evidence>
<dbReference type="SMART" id="SM00179">
    <property type="entry name" value="EGF_CA"/>
    <property type="match status" value="1"/>
</dbReference>
<feature type="chain" id="PRO_5034664416" evidence="15">
    <location>
        <begin position="18"/>
        <end position="479"/>
    </location>
</feature>
<accession>A0A8C5MR58</accession>
<comment type="subcellular location">
    <subcellularLocation>
        <location evidence="1">Secreted</location>
    </subcellularLocation>
</comment>
<dbReference type="FunFam" id="4.10.740.10:FF:000001">
    <property type="entry name" value="vitamin K-dependent protein S"/>
    <property type="match status" value="1"/>
</dbReference>
<dbReference type="InterPro" id="IPR001881">
    <property type="entry name" value="EGF-like_Ca-bd_dom"/>
</dbReference>
<dbReference type="CDD" id="cd00054">
    <property type="entry name" value="EGF_CA"/>
    <property type="match status" value="1"/>
</dbReference>
<dbReference type="InterPro" id="IPR017857">
    <property type="entry name" value="Coagulation_fac-like_Gla_dom"/>
</dbReference>
<evidence type="ECO:0000259" key="18">
    <source>
        <dbReference type="PROSITE" id="PS50998"/>
    </source>
</evidence>
<dbReference type="InterPro" id="IPR043504">
    <property type="entry name" value="Peptidase_S1_PA_chymotrypsin"/>
</dbReference>
<protein>
    <submittedName>
        <fullName evidence="19">Uncharacterized protein</fullName>
    </submittedName>
</protein>
<dbReference type="InterPro" id="IPR009003">
    <property type="entry name" value="Peptidase_S1_PA"/>
</dbReference>
<keyword evidence="9 12" id="KW-1015">Disulfide bond</keyword>
<evidence type="ECO:0000259" key="16">
    <source>
        <dbReference type="PROSITE" id="PS50026"/>
    </source>
</evidence>
<evidence type="ECO:0000256" key="4">
    <source>
        <dbReference type="ARBA" id="ARBA00022670"/>
    </source>
</evidence>
<dbReference type="PIRSF" id="PIRSF001143">
    <property type="entry name" value="Factor_X"/>
    <property type="match status" value="1"/>
</dbReference>
<evidence type="ECO:0000256" key="9">
    <source>
        <dbReference type="ARBA" id="ARBA00023157"/>
    </source>
</evidence>
<comment type="caution">
    <text evidence="12">Lacks conserved residue(s) required for the propagation of feature annotation.</text>
</comment>
<evidence type="ECO:0000256" key="6">
    <source>
        <dbReference type="ARBA" id="ARBA00022737"/>
    </source>
</evidence>
<proteinExistence type="predicted"/>
<dbReference type="Pfam" id="PF00089">
    <property type="entry name" value="Trypsin"/>
    <property type="match status" value="1"/>
</dbReference>
<keyword evidence="6" id="KW-0677">Repeat</keyword>
<dbReference type="GO" id="GO:0005509">
    <property type="term" value="F:calcium ion binding"/>
    <property type="evidence" value="ECO:0007669"/>
    <property type="project" value="InterPro"/>
</dbReference>
<reference evidence="19" key="1">
    <citation type="submission" date="2025-08" db="UniProtKB">
        <authorList>
            <consortium name="Ensembl"/>
        </authorList>
    </citation>
    <scope>IDENTIFICATION</scope>
</reference>
<dbReference type="InterPro" id="IPR000742">
    <property type="entry name" value="EGF"/>
</dbReference>
<evidence type="ECO:0000313" key="19">
    <source>
        <dbReference type="Ensembl" id="ENSLLEP00000018431.1"/>
    </source>
</evidence>
<dbReference type="Proteomes" id="UP000694569">
    <property type="component" value="Unplaced"/>
</dbReference>
<keyword evidence="3 12" id="KW-0245">EGF-like domain</keyword>
<dbReference type="PROSITE" id="PS00134">
    <property type="entry name" value="TRYPSIN_HIS"/>
    <property type="match status" value="1"/>
</dbReference>
<dbReference type="GO" id="GO:0004252">
    <property type="term" value="F:serine-type endopeptidase activity"/>
    <property type="evidence" value="ECO:0007669"/>
    <property type="project" value="InterPro"/>
</dbReference>
<dbReference type="SUPFAM" id="SSF57196">
    <property type="entry name" value="EGF/Laminin"/>
    <property type="match status" value="2"/>
</dbReference>
<dbReference type="PROSITE" id="PS50240">
    <property type="entry name" value="TRYPSIN_DOM"/>
    <property type="match status" value="1"/>
</dbReference>
<feature type="compositionally biased region" description="Polar residues" evidence="14">
    <location>
        <begin position="192"/>
        <end position="217"/>
    </location>
</feature>
<keyword evidence="2" id="KW-0964">Secreted</keyword>
<feature type="active site" description="Charge relay system" evidence="11">
    <location>
        <position position="418"/>
    </location>
</feature>
<name>A0A8C5MR58_9ANUR</name>
<dbReference type="InterPro" id="IPR035972">
    <property type="entry name" value="GLA-like_dom_SF"/>
</dbReference>
<keyword evidence="8 13" id="KW-0720">Serine protease</keyword>
<evidence type="ECO:0000256" key="12">
    <source>
        <dbReference type="PROSITE-ProRule" id="PRU00076"/>
    </source>
</evidence>
<evidence type="ECO:0000256" key="8">
    <source>
        <dbReference type="ARBA" id="ARBA00022825"/>
    </source>
</evidence>
<dbReference type="PRINTS" id="PR00001">
    <property type="entry name" value="GLABLOOD"/>
</dbReference>
<dbReference type="InterPro" id="IPR033116">
    <property type="entry name" value="TRYPSIN_SER"/>
</dbReference>
<feature type="active site" description="Charge relay system" evidence="11">
    <location>
        <position position="275"/>
    </location>
</feature>
<dbReference type="Pfam" id="PF14670">
    <property type="entry name" value="FXa_inhibition"/>
    <property type="match status" value="1"/>
</dbReference>
<dbReference type="PRINTS" id="PR00722">
    <property type="entry name" value="CHYMOTRYPSIN"/>
</dbReference>
<dbReference type="SMART" id="SM00069">
    <property type="entry name" value="GLA"/>
    <property type="match status" value="1"/>
</dbReference>
<feature type="disulfide bond" evidence="12">
    <location>
        <begin position="104"/>
        <end position="113"/>
    </location>
</feature>
<dbReference type="PROSITE" id="PS50026">
    <property type="entry name" value="EGF_3"/>
    <property type="match status" value="1"/>
</dbReference>
<keyword evidence="20" id="KW-1185">Reference proteome</keyword>
<dbReference type="PANTHER" id="PTHR24278">
    <property type="entry name" value="COAGULATION FACTOR"/>
    <property type="match status" value="1"/>
</dbReference>
<dbReference type="Gene3D" id="4.10.740.10">
    <property type="entry name" value="Coagulation Factor IX"/>
    <property type="match status" value="1"/>
</dbReference>
<evidence type="ECO:0000256" key="5">
    <source>
        <dbReference type="ARBA" id="ARBA00022729"/>
    </source>
</evidence>
<feature type="region of interest" description="Disordered" evidence="14">
    <location>
        <begin position="171"/>
        <end position="217"/>
    </location>
</feature>
<feature type="domain" description="Peptidase S1" evidence="17">
    <location>
        <begin position="245"/>
        <end position="466"/>
    </location>
</feature>
<dbReference type="SUPFAM" id="SSF50494">
    <property type="entry name" value="Trypsin-like serine proteases"/>
    <property type="match status" value="1"/>
</dbReference>
<sequence>MLCIMCVLAHPMEFTFALSLSVFIKRERAHHVLRKRANYFLEEMLPGDLERECYEETCSREEAREIFKSQEKTRIFSDLSPCKMSPCENGGICQQYHYSYTCLCPPRFMGRHCENGRHECWYKNGDCWQYCADTPRAMSVTCSCANGYTLNMDGKSCEKAVTEKTLLNTPDSLSHQKNITHNETTGRHNTRNETGGNSTESVTDLTAPDNRTSTANTNDTKTMRELEEDRQRQTGFVFNSLSPLPWFQVLIRSHRGYEICSGSLISNRWVLSAAHCFEAVNPHHVTVGDYDKFRRDQDEQKIAVLKFFSHPHYFAEHYDHDIALLYLRSPVIFNEYARPICLPTPSLGRLLTQEGEIGQVSGWGATRYMGPSSRFLLRVRLPIVKQEDCIASTAKMFTGNMFCAGYRTEVKDSCQGDSGGPFAVAYRQTWYLVGVVSWGEKCASEGKFGVYTRVANYIPWIKETIIDNDGLEDSLIATL</sequence>
<dbReference type="GO" id="GO:0005615">
    <property type="term" value="C:extracellular space"/>
    <property type="evidence" value="ECO:0007669"/>
    <property type="project" value="TreeGrafter"/>
</dbReference>
<evidence type="ECO:0000256" key="14">
    <source>
        <dbReference type="SAM" id="MobiDB-lite"/>
    </source>
</evidence>
<evidence type="ECO:0000259" key="17">
    <source>
        <dbReference type="PROSITE" id="PS50240"/>
    </source>
</evidence>
<dbReference type="PANTHER" id="PTHR24278:SF25">
    <property type="entry name" value="COAGULATION FACTOR IX"/>
    <property type="match status" value="1"/>
</dbReference>
<dbReference type="OrthoDB" id="5918597at2759"/>
<dbReference type="InterPro" id="IPR012224">
    <property type="entry name" value="Pept_S1A_FX"/>
</dbReference>
<dbReference type="Gene3D" id="2.10.25.10">
    <property type="entry name" value="Laminin"/>
    <property type="match status" value="2"/>
</dbReference>
<keyword evidence="7 13" id="KW-0378">Hydrolase</keyword>
<dbReference type="CDD" id="cd00190">
    <property type="entry name" value="Tryp_SPc"/>
    <property type="match status" value="1"/>
</dbReference>
<dbReference type="PROSITE" id="PS00022">
    <property type="entry name" value="EGF_1"/>
    <property type="match status" value="1"/>
</dbReference>
<evidence type="ECO:0000256" key="7">
    <source>
        <dbReference type="ARBA" id="ARBA00022801"/>
    </source>
</evidence>
<dbReference type="SMART" id="SM00181">
    <property type="entry name" value="EGF"/>
    <property type="match status" value="2"/>
</dbReference>
<dbReference type="InterPro" id="IPR001314">
    <property type="entry name" value="Peptidase_S1A"/>
</dbReference>
<evidence type="ECO:0000256" key="11">
    <source>
        <dbReference type="PIRSR" id="PIRSR001143-1"/>
    </source>
</evidence>